<proteinExistence type="predicted"/>
<keyword evidence="3" id="KW-1185">Reference proteome</keyword>
<dbReference type="InterPro" id="IPR022742">
    <property type="entry name" value="Hydrolase_4"/>
</dbReference>
<gene>
    <name evidence="2" type="ordered locus">PCC7424_0233</name>
</gene>
<dbReference type="OrthoDB" id="9786110at2"/>
<protein>
    <recommendedName>
        <fullName evidence="1">Serine aminopeptidase S33 domain-containing protein</fullName>
    </recommendedName>
</protein>
<dbReference type="Proteomes" id="UP000002384">
    <property type="component" value="Chromosome"/>
</dbReference>
<evidence type="ECO:0000259" key="1">
    <source>
        <dbReference type="Pfam" id="PF12146"/>
    </source>
</evidence>
<evidence type="ECO:0000313" key="2">
    <source>
        <dbReference type="EMBL" id="ACK68701.1"/>
    </source>
</evidence>
<dbReference type="RefSeq" id="WP_012597651.1">
    <property type="nucleotide sequence ID" value="NC_011729.1"/>
</dbReference>
<accession>B7KAM9</accession>
<sequence length="316" mass="36171">MTADNSQIWFDYCHQVLDLSSEEIRPGCEPRIFSHGDRVSNVVVLIHGLSDSPFYMRAIGERFYKMGFNVLLPLLPAHGINNVAKAQQRMENVTLDEWKKAVNFTVEYAKQLGNKVSIGGLSTGGTLAVYQGINYPQDINGGIFLFSAAIDLGDFPEIILSSNNRLEELLKRLADKSQAKIRGRIVGDNPYTYAWIPTHSVEQLVYLIEEIEGYYPNRKQRYDDLKQPVFIAHSEFDETVPIEDLQLLINNHPLKQKNRFFKILRKFYVTHARLVLDENVYSLGVNIPKGEPLECKNPLFDDMINSMKEFIDQNLL</sequence>
<evidence type="ECO:0000313" key="3">
    <source>
        <dbReference type="Proteomes" id="UP000002384"/>
    </source>
</evidence>
<reference evidence="3" key="1">
    <citation type="journal article" date="2011" name="MBio">
        <title>Novel metabolic attributes of the genus Cyanothece, comprising a group of unicellular nitrogen-fixing Cyanobacteria.</title>
        <authorList>
            <person name="Bandyopadhyay A."/>
            <person name="Elvitigala T."/>
            <person name="Welsh E."/>
            <person name="Stockel J."/>
            <person name="Liberton M."/>
            <person name="Min H."/>
            <person name="Sherman L.A."/>
            <person name="Pakrasi H.B."/>
        </authorList>
    </citation>
    <scope>NUCLEOTIDE SEQUENCE [LARGE SCALE GENOMIC DNA]</scope>
    <source>
        <strain evidence="3">PCC 7424</strain>
    </source>
</reference>
<dbReference type="AlphaFoldDB" id="B7KAM9"/>
<dbReference type="STRING" id="65393.PCC7424_0233"/>
<dbReference type="HOGENOM" id="CLU_899979_0_0_3"/>
<dbReference type="SUPFAM" id="SSF53474">
    <property type="entry name" value="alpha/beta-Hydrolases"/>
    <property type="match status" value="1"/>
</dbReference>
<dbReference type="Gene3D" id="3.40.50.1820">
    <property type="entry name" value="alpha/beta hydrolase"/>
    <property type="match status" value="1"/>
</dbReference>
<feature type="domain" description="Serine aminopeptidase S33" evidence="1">
    <location>
        <begin position="40"/>
        <end position="258"/>
    </location>
</feature>
<dbReference type="eggNOG" id="COG1647">
    <property type="taxonomic scope" value="Bacteria"/>
</dbReference>
<dbReference type="Pfam" id="PF12146">
    <property type="entry name" value="Hydrolase_4"/>
    <property type="match status" value="1"/>
</dbReference>
<dbReference type="InterPro" id="IPR029058">
    <property type="entry name" value="AB_hydrolase_fold"/>
</dbReference>
<dbReference type="KEGG" id="cyc:PCC7424_0233"/>
<organism evidence="2 3">
    <name type="scientific">Gloeothece citriformis (strain PCC 7424)</name>
    <name type="common">Cyanothece sp. (strain PCC 7424)</name>
    <dbReference type="NCBI Taxonomy" id="65393"/>
    <lineage>
        <taxon>Bacteria</taxon>
        <taxon>Bacillati</taxon>
        <taxon>Cyanobacteriota</taxon>
        <taxon>Cyanophyceae</taxon>
        <taxon>Oscillatoriophycideae</taxon>
        <taxon>Chroococcales</taxon>
        <taxon>Aphanothecaceae</taxon>
        <taxon>Gloeothece</taxon>
        <taxon>Gloeothece citriformis</taxon>
    </lineage>
</organism>
<name>B7KAM9_GLOC7</name>
<dbReference type="EMBL" id="CP001291">
    <property type="protein sequence ID" value="ACK68701.1"/>
    <property type="molecule type" value="Genomic_DNA"/>
</dbReference>